<dbReference type="InterPro" id="IPR058719">
    <property type="entry name" value="WHD_LYAR"/>
</dbReference>
<feature type="region of interest" description="Disordered" evidence="3">
    <location>
        <begin position="146"/>
        <end position="173"/>
    </location>
</feature>
<dbReference type="InterPro" id="IPR000467">
    <property type="entry name" value="G_patch_dom"/>
</dbReference>
<dbReference type="GO" id="GO:0003676">
    <property type="term" value="F:nucleic acid binding"/>
    <property type="evidence" value="ECO:0007669"/>
    <property type="project" value="InterPro"/>
</dbReference>
<evidence type="ECO:0000256" key="2">
    <source>
        <dbReference type="ARBA" id="ARBA00023242"/>
    </source>
</evidence>
<dbReference type="GO" id="GO:0005730">
    <property type="term" value="C:nucleolus"/>
    <property type="evidence" value="ECO:0007669"/>
    <property type="project" value="TreeGrafter"/>
</dbReference>
<keyword evidence="2" id="KW-0539">Nucleus</keyword>
<reference evidence="5" key="1">
    <citation type="submission" date="2023-05" db="EMBL/GenBank/DDBJ databases">
        <title>Nepenthes gracilis genome sequencing.</title>
        <authorList>
            <person name="Fukushima K."/>
        </authorList>
    </citation>
    <scope>NUCLEOTIDE SEQUENCE</scope>
    <source>
        <strain evidence="5">SING2019-196</strain>
    </source>
</reference>
<dbReference type="Pfam" id="PF25879">
    <property type="entry name" value="WHD_LYAR"/>
    <property type="match status" value="1"/>
</dbReference>
<sequence length="365" mass="40885">MAAPEVSLRYVGIEKRSAAFRLMKQMGWEEGEGLGKDKQGIRGYVRVQNKQDTSGIGLEKANNWAFDTRQFDSILRNLKVQAAEPNGEDKQDKLDQVVAGACESQVTPKPAVNVTRPRGRYKKREMGKLVNTYSSQDLKGILVKSDQPTGVSQDEESESAEKPESCVRDSEGDSMQWWGHKHGFVSGGFLGAKAKKRKAIVSDKAQNCNKRTCFAEEDQENLYKLVQDKSSTGKQGLGVKDKPPKIAGCRYQGKKMTFNGSDSEDSSNIASPMNKEHGQMLEMDKHDEPKLKLKLKKLSRQLLRQVPDESLKLKQLKVLIDQHTDSIFTDFTSGRAALSFLKQKLQGSSRFSVEGKRVRLLSKKR</sequence>
<evidence type="ECO:0000259" key="4">
    <source>
        <dbReference type="PROSITE" id="PS50174"/>
    </source>
</evidence>
<dbReference type="Pfam" id="PF01585">
    <property type="entry name" value="G-patch"/>
    <property type="match status" value="1"/>
</dbReference>
<dbReference type="AlphaFoldDB" id="A0AAD3TFX8"/>
<dbReference type="EMBL" id="BSYO01000035">
    <property type="protein sequence ID" value="GMH28855.1"/>
    <property type="molecule type" value="Genomic_DNA"/>
</dbReference>
<evidence type="ECO:0000256" key="1">
    <source>
        <dbReference type="ARBA" id="ARBA00004123"/>
    </source>
</evidence>
<dbReference type="PANTHER" id="PTHR23149">
    <property type="entry name" value="G PATCH DOMAIN CONTAINING PROTEIN"/>
    <property type="match status" value="1"/>
</dbReference>
<gene>
    <name evidence="5" type="ORF">Nepgr_030698</name>
</gene>
<evidence type="ECO:0000313" key="6">
    <source>
        <dbReference type="Proteomes" id="UP001279734"/>
    </source>
</evidence>
<feature type="compositionally biased region" description="Basic and acidic residues" evidence="3">
    <location>
        <begin position="159"/>
        <end position="171"/>
    </location>
</feature>
<dbReference type="Proteomes" id="UP001279734">
    <property type="component" value="Unassembled WGS sequence"/>
</dbReference>
<name>A0AAD3TFX8_NEPGR</name>
<protein>
    <recommendedName>
        <fullName evidence="4">G-patch domain-containing protein</fullName>
    </recommendedName>
</protein>
<evidence type="ECO:0000313" key="5">
    <source>
        <dbReference type="EMBL" id="GMH28855.1"/>
    </source>
</evidence>
<dbReference type="PANTHER" id="PTHR23149:SF9">
    <property type="entry name" value="G PATCH DOMAIN-CONTAINING PROTEIN 4"/>
    <property type="match status" value="1"/>
</dbReference>
<organism evidence="5 6">
    <name type="scientific">Nepenthes gracilis</name>
    <name type="common">Slender pitcher plant</name>
    <dbReference type="NCBI Taxonomy" id="150966"/>
    <lineage>
        <taxon>Eukaryota</taxon>
        <taxon>Viridiplantae</taxon>
        <taxon>Streptophyta</taxon>
        <taxon>Embryophyta</taxon>
        <taxon>Tracheophyta</taxon>
        <taxon>Spermatophyta</taxon>
        <taxon>Magnoliopsida</taxon>
        <taxon>eudicotyledons</taxon>
        <taxon>Gunneridae</taxon>
        <taxon>Pentapetalae</taxon>
        <taxon>Caryophyllales</taxon>
        <taxon>Nepenthaceae</taxon>
        <taxon>Nepenthes</taxon>
    </lineage>
</organism>
<accession>A0AAD3TFX8</accession>
<proteinExistence type="predicted"/>
<comment type="subcellular location">
    <subcellularLocation>
        <location evidence="1">Nucleus</location>
    </subcellularLocation>
</comment>
<keyword evidence="6" id="KW-1185">Reference proteome</keyword>
<evidence type="ECO:0000256" key="3">
    <source>
        <dbReference type="SAM" id="MobiDB-lite"/>
    </source>
</evidence>
<dbReference type="PROSITE" id="PS50174">
    <property type="entry name" value="G_PATCH"/>
    <property type="match status" value="1"/>
</dbReference>
<feature type="domain" description="G-patch" evidence="4">
    <location>
        <begin position="15"/>
        <end position="61"/>
    </location>
</feature>
<comment type="caution">
    <text evidence="5">The sequence shown here is derived from an EMBL/GenBank/DDBJ whole genome shotgun (WGS) entry which is preliminary data.</text>
</comment>
<dbReference type="SMART" id="SM00443">
    <property type="entry name" value="G_patch"/>
    <property type="match status" value="1"/>
</dbReference>
<dbReference type="InterPro" id="IPR050656">
    <property type="entry name" value="PINX1"/>
</dbReference>